<evidence type="ECO:0000256" key="2">
    <source>
        <dbReference type="ARBA" id="ARBA00022723"/>
    </source>
</evidence>
<dbReference type="SUPFAM" id="SSF81271">
    <property type="entry name" value="TGS-like"/>
    <property type="match status" value="1"/>
</dbReference>
<accession>A0A377WKC5</accession>
<dbReference type="InterPro" id="IPR045864">
    <property type="entry name" value="aa-tRNA-synth_II/BPL/LPL"/>
</dbReference>
<dbReference type="Gene3D" id="3.30.980.10">
    <property type="entry name" value="Threonyl-trna Synthetase, Chain A, domain 2"/>
    <property type="match status" value="1"/>
</dbReference>
<sequence length="341" mass="38479">MSEAPITESEPLTFTLPDGSLKHVRKGATLQNVAESIGSSVAKSAVYAEIDGKCVDLLEKAKNSGKLNIITVFDEEALGPIRRGCLLLLAASVKQLFPSARMVEGQLTKEGFYYDFAVDKPFTRDDLGMIEQHMTSLIAENPPIIKEQVTRAQAIDCFEQRGEKFKSTELMEILADKSVTLCHLRQFTDGFNGPLVPDLRFLKNMKLLNVSGAYWRGEANNVQLQRIYGTAWASKKQLDGWLEKTAEAEKRDHRKLGRELDLFHFQDNAPGAVFWHPRGWTIFQSLIAYMRSRHEVAGYVEVNTPDVMDRSLWEISGHWIIIVIICLRHKPRMAGISLSSR</sequence>
<dbReference type="InterPro" id="IPR012947">
    <property type="entry name" value="tRNA_SAD"/>
</dbReference>
<keyword evidence="2" id="KW-0479">Metal-binding</keyword>
<evidence type="ECO:0000313" key="8">
    <source>
        <dbReference type="Proteomes" id="UP000254799"/>
    </source>
</evidence>
<evidence type="ECO:0000256" key="4">
    <source>
        <dbReference type="ARBA" id="ARBA00022884"/>
    </source>
</evidence>
<dbReference type="GO" id="GO:0046872">
    <property type="term" value="F:metal ion binding"/>
    <property type="evidence" value="ECO:0007669"/>
    <property type="project" value="UniProtKB-KW"/>
</dbReference>
<dbReference type="SUPFAM" id="SSF55186">
    <property type="entry name" value="ThrRS/AlaRS common domain"/>
    <property type="match status" value="1"/>
</dbReference>
<dbReference type="InterPro" id="IPR004095">
    <property type="entry name" value="TGS"/>
</dbReference>
<dbReference type="EC" id="6.1.1.3" evidence="7"/>
<evidence type="ECO:0000256" key="1">
    <source>
        <dbReference type="ARBA" id="ARBA00022555"/>
    </source>
</evidence>
<gene>
    <name evidence="7" type="primary">thrS_4</name>
    <name evidence="7" type="ORF">NCTC8849_03899</name>
</gene>
<dbReference type="Gene3D" id="3.10.20.30">
    <property type="match status" value="1"/>
</dbReference>
<keyword evidence="1" id="KW-0820">tRNA-binding</keyword>
<organism evidence="7 8">
    <name type="scientific">Klebsiella pneumoniae</name>
    <dbReference type="NCBI Taxonomy" id="573"/>
    <lineage>
        <taxon>Bacteria</taxon>
        <taxon>Pseudomonadati</taxon>
        <taxon>Pseudomonadota</taxon>
        <taxon>Gammaproteobacteria</taxon>
        <taxon>Enterobacterales</taxon>
        <taxon>Enterobacteriaceae</taxon>
        <taxon>Klebsiella/Raoultella group</taxon>
        <taxon>Klebsiella</taxon>
        <taxon>Klebsiella pneumoniae complex</taxon>
    </lineage>
</organism>
<keyword evidence="4" id="KW-0694">RNA-binding</keyword>
<dbReference type="GO" id="GO:0005524">
    <property type="term" value="F:ATP binding"/>
    <property type="evidence" value="ECO:0007669"/>
    <property type="project" value="InterPro"/>
</dbReference>
<dbReference type="AlphaFoldDB" id="A0A377WKC5"/>
<dbReference type="GO" id="GO:0006435">
    <property type="term" value="P:threonyl-tRNA aminoacylation"/>
    <property type="evidence" value="ECO:0007669"/>
    <property type="project" value="TreeGrafter"/>
</dbReference>
<keyword evidence="7" id="KW-0030">Aminoacyl-tRNA synthetase</keyword>
<evidence type="ECO:0000256" key="3">
    <source>
        <dbReference type="ARBA" id="ARBA00022833"/>
    </source>
</evidence>
<dbReference type="GO" id="GO:0000049">
    <property type="term" value="F:tRNA binding"/>
    <property type="evidence" value="ECO:0007669"/>
    <property type="project" value="UniProtKB-KW"/>
</dbReference>
<dbReference type="PANTHER" id="PTHR11451">
    <property type="entry name" value="THREONINE-TRNA LIGASE"/>
    <property type="match status" value="1"/>
</dbReference>
<dbReference type="InterPro" id="IPR018163">
    <property type="entry name" value="Thr/Ala-tRNA-synth_IIc_edit"/>
</dbReference>
<dbReference type="GO" id="GO:0005829">
    <property type="term" value="C:cytosol"/>
    <property type="evidence" value="ECO:0007669"/>
    <property type="project" value="TreeGrafter"/>
</dbReference>
<evidence type="ECO:0000256" key="5">
    <source>
        <dbReference type="ARBA" id="ARBA00022917"/>
    </source>
</evidence>
<dbReference type="GO" id="GO:0004829">
    <property type="term" value="F:threonine-tRNA ligase activity"/>
    <property type="evidence" value="ECO:0007669"/>
    <property type="project" value="UniProtKB-EC"/>
</dbReference>
<dbReference type="EMBL" id="UGLC01000002">
    <property type="protein sequence ID" value="STT55290.1"/>
    <property type="molecule type" value="Genomic_DNA"/>
</dbReference>
<name>A0A377WKC5_KLEPN</name>
<dbReference type="Proteomes" id="UP000254799">
    <property type="component" value="Unassembled WGS sequence"/>
</dbReference>
<dbReference type="CDD" id="cd01667">
    <property type="entry name" value="TGS_ThrRS"/>
    <property type="match status" value="1"/>
</dbReference>
<dbReference type="InterPro" id="IPR012676">
    <property type="entry name" value="TGS-like"/>
</dbReference>
<keyword evidence="5" id="KW-0648">Protein biosynthesis</keyword>
<dbReference type="PANTHER" id="PTHR11451:SF44">
    <property type="entry name" value="THREONINE--TRNA LIGASE, CHLOROPLASTIC_MITOCHONDRIAL 2"/>
    <property type="match status" value="1"/>
</dbReference>
<evidence type="ECO:0000313" key="7">
    <source>
        <dbReference type="EMBL" id="STT55290.1"/>
    </source>
</evidence>
<dbReference type="Pfam" id="PF02824">
    <property type="entry name" value="TGS"/>
    <property type="match status" value="1"/>
</dbReference>
<keyword evidence="7" id="KW-0436">Ligase</keyword>
<evidence type="ECO:0000259" key="6">
    <source>
        <dbReference type="PROSITE" id="PS51880"/>
    </source>
</evidence>
<protein>
    <submittedName>
        <fullName evidence="7">Threonyl-tRNA synthetase</fullName>
        <ecNumber evidence="7">6.1.1.3</ecNumber>
    </submittedName>
</protein>
<feature type="domain" description="TGS" evidence="6">
    <location>
        <begin position="9"/>
        <end position="71"/>
    </location>
</feature>
<dbReference type="PROSITE" id="PS51880">
    <property type="entry name" value="TGS"/>
    <property type="match status" value="1"/>
</dbReference>
<dbReference type="Gene3D" id="3.30.54.20">
    <property type="match status" value="1"/>
</dbReference>
<reference evidence="7 8" key="1">
    <citation type="submission" date="2018-06" db="EMBL/GenBank/DDBJ databases">
        <authorList>
            <consortium name="Pathogen Informatics"/>
            <person name="Doyle S."/>
        </authorList>
    </citation>
    <scope>NUCLEOTIDE SEQUENCE [LARGE SCALE GENOMIC DNA]</scope>
    <source>
        <strain evidence="7 8">NCTC8849</strain>
    </source>
</reference>
<dbReference type="SMART" id="SM00863">
    <property type="entry name" value="tRNA_SAD"/>
    <property type="match status" value="1"/>
</dbReference>
<dbReference type="InterPro" id="IPR012675">
    <property type="entry name" value="Beta-grasp_dom_sf"/>
</dbReference>
<keyword evidence="3" id="KW-0862">Zinc</keyword>
<dbReference type="Gene3D" id="3.30.930.10">
    <property type="entry name" value="Bira Bifunctional Protein, Domain 2"/>
    <property type="match status" value="1"/>
</dbReference>
<proteinExistence type="predicted"/>
<dbReference type="SUPFAM" id="SSF55681">
    <property type="entry name" value="Class II aaRS and biotin synthetases"/>
    <property type="match status" value="1"/>
</dbReference>